<protein>
    <submittedName>
        <fullName evidence="1">Uncharacterized protein</fullName>
    </submittedName>
</protein>
<dbReference type="Proteomes" id="UP000287651">
    <property type="component" value="Unassembled WGS sequence"/>
</dbReference>
<proteinExistence type="predicted"/>
<reference evidence="1 2" key="1">
    <citation type="journal article" date="2014" name="Agronomy (Basel)">
        <title>A Draft Genome Sequence for Ensete ventricosum, the Drought-Tolerant Tree Against Hunger.</title>
        <authorList>
            <person name="Harrison J."/>
            <person name="Moore K.A."/>
            <person name="Paszkiewicz K."/>
            <person name="Jones T."/>
            <person name="Grant M."/>
            <person name="Ambacheew D."/>
            <person name="Muzemil S."/>
            <person name="Studholme D.J."/>
        </authorList>
    </citation>
    <scope>NUCLEOTIDE SEQUENCE [LARGE SCALE GENOMIC DNA]</scope>
</reference>
<sequence>MRRRSCGQEKRSWRLTPPSPILVFASFFPHLQFSSNAPRKKNRSSNDDASLQGDLFLTWGSGCIN</sequence>
<gene>
    <name evidence="1" type="ORF">B296_00000212</name>
</gene>
<evidence type="ECO:0000313" key="1">
    <source>
        <dbReference type="EMBL" id="RRT81921.1"/>
    </source>
</evidence>
<name>A0A427B097_ENSVE</name>
<organism evidence="1 2">
    <name type="scientific">Ensete ventricosum</name>
    <name type="common">Abyssinian banana</name>
    <name type="synonym">Musa ensete</name>
    <dbReference type="NCBI Taxonomy" id="4639"/>
    <lineage>
        <taxon>Eukaryota</taxon>
        <taxon>Viridiplantae</taxon>
        <taxon>Streptophyta</taxon>
        <taxon>Embryophyta</taxon>
        <taxon>Tracheophyta</taxon>
        <taxon>Spermatophyta</taxon>
        <taxon>Magnoliopsida</taxon>
        <taxon>Liliopsida</taxon>
        <taxon>Zingiberales</taxon>
        <taxon>Musaceae</taxon>
        <taxon>Ensete</taxon>
    </lineage>
</organism>
<accession>A0A427B097</accession>
<dbReference type="AlphaFoldDB" id="A0A427B097"/>
<dbReference type="EMBL" id="AMZH03000795">
    <property type="protein sequence ID" value="RRT81921.1"/>
    <property type="molecule type" value="Genomic_DNA"/>
</dbReference>
<comment type="caution">
    <text evidence="1">The sequence shown here is derived from an EMBL/GenBank/DDBJ whole genome shotgun (WGS) entry which is preliminary data.</text>
</comment>
<evidence type="ECO:0000313" key="2">
    <source>
        <dbReference type="Proteomes" id="UP000287651"/>
    </source>
</evidence>